<sequence length="332" mass="37281">MGPTGAGKSSFISQFIGNAHGVGHGLTSCTSDIKATKCLIGPYSVVLVDTPGFDDTNKPDLQILDMVSDWLEKTYEKKVLLSSILFFHRITDNRMAGTPLKNLRVFQKLCGKKAMGRVVLVTTMWDEIDEPVGRERLKELKRSYWKAMIKRGSKTFEHKNDRASAEKLLETIAQDKRQRESVALQTEIADLRMALRETGAGQELCSSLEQLAERRLEVLQKIRAEKEAATNEDTARDLRKEYEDLRTQLDATLSQVQNLKLSLRQRAIARLVKFKVWKGSAQSSLTAEPSVVAKTTSETPRVPNEPPPSRPGTPSNWWRVQRTSRKGGGLSR</sequence>
<dbReference type="CDD" id="cd00882">
    <property type="entry name" value="Ras_like_GTPase"/>
    <property type="match status" value="1"/>
</dbReference>
<feature type="region of interest" description="Disordered" evidence="2">
    <location>
        <begin position="285"/>
        <end position="332"/>
    </location>
</feature>
<dbReference type="STRING" id="1036808.A0A0C3DK59"/>
<dbReference type="EMBL" id="KN822111">
    <property type="protein sequence ID" value="KIM56694.1"/>
    <property type="molecule type" value="Genomic_DNA"/>
</dbReference>
<evidence type="ECO:0000259" key="3">
    <source>
        <dbReference type="Pfam" id="PF01926"/>
    </source>
</evidence>
<dbReference type="GO" id="GO:0005525">
    <property type="term" value="F:GTP binding"/>
    <property type="evidence" value="ECO:0007669"/>
    <property type="project" value="InterPro"/>
</dbReference>
<protein>
    <recommendedName>
        <fullName evidence="3">G domain-containing protein</fullName>
    </recommendedName>
</protein>
<keyword evidence="5" id="KW-1185">Reference proteome</keyword>
<dbReference type="AlphaFoldDB" id="A0A0C3DK59"/>
<evidence type="ECO:0000256" key="1">
    <source>
        <dbReference type="SAM" id="Coils"/>
    </source>
</evidence>
<dbReference type="InterPro" id="IPR006073">
    <property type="entry name" value="GTP-bd"/>
</dbReference>
<dbReference type="InParanoid" id="A0A0C3DK59"/>
<organism evidence="4 5">
    <name type="scientific">Scleroderma citrinum Foug A</name>
    <dbReference type="NCBI Taxonomy" id="1036808"/>
    <lineage>
        <taxon>Eukaryota</taxon>
        <taxon>Fungi</taxon>
        <taxon>Dikarya</taxon>
        <taxon>Basidiomycota</taxon>
        <taxon>Agaricomycotina</taxon>
        <taxon>Agaricomycetes</taxon>
        <taxon>Agaricomycetidae</taxon>
        <taxon>Boletales</taxon>
        <taxon>Sclerodermatineae</taxon>
        <taxon>Sclerodermataceae</taxon>
        <taxon>Scleroderma</taxon>
    </lineage>
</organism>
<name>A0A0C3DK59_9AGAM</name>
<dbReference type="Gene3D" id="3.40.50.300">
    <property type="entry name" value="P-loop containing nucleotide triphosphate hydrolases"/>
    <property type="match status" value="1"/>
</dbReference>
<feature type="domain" description="G" evidence="3">
    <location>
        <begin position="1"/>
        <end position="63"/>
    </location>
</feature>
<dbReference type="InterPro" id="IPR027417">
    <property type="entry name" value="P-loop_NTPase"/>
</dbReference>
<reference evidence="5" key="2">
    <citation type="submission" date="2015-01" db="EMBL/GenBank/DDBJ databases">
        <title>Evolutionary Origins and Diversification of the Mycorrhizal Mutualists.</title>
        <authorList>
            <consortium name="DOE Joint Genome Institute"/>
            <consortium name="Mycorrhizal Genomics Consortium"/>
            <person name="Kohler A."/>
            <person name="Kuo A."/>
            <person name="Nagy L.G."/>
            <person name="Floudas D."/>
            <person name="Copeland A."/>
            <person name="Barry K.W."/>
            <person name="Cichocki N."/>
            <person name="Veneault-Fourrey C."/>
            <person name="LaButti K."/>
            <person name="Lindquist E.A."/>
            <person name="Lipzen A."/>
            <person name="Lundell T."/>
            <person name="Morin E."/>
            <person name="Murat C."/>
            <person name="Riley R."/>
            <person name="Ohm R."/>
            <person name="Sun H."/>
            <person name="Tunlid A."/>
            <person name="Henrissat B."/>
            <person name="Grigoriev I.V."/>
            <person name="Hibbett D.S."/>
            <person name="Martin F."/>
        </authorList>
    </citation>
    <scope>NUCLEOTIDE SEQUENCE [LARGE SCALE GENOMIC DNA]</scope>
    <source>
        <strain evidence="5">Foug A</strain>
    </source>
</reference>
<reference evidence="4 5" key="1">
    <citation type="submission" date="2014-04" db="EMBL/GenBank/DDBJ databases">
        <authorList>
            <consortium name="DOE Joint Genome Institute"/>
            <person name="Kuo A."/>
            <person name="Kohler A."/>
            <person name="Nagy L.G."/>
            <person name="Floudas D."/>
            <person name="Copeland A."/>
            <person name="Barry K.W."/>
            <person name="Cichocki N."/>
            <person name="Veneault-Fourrey C."/>
            <person name="LaButti K."/>
            <person name="Lindquist E.A."/>
            <person name="Lipzen A."/>
            <person name="Lundell T."/>
            <person name="Morin E."/>
            <person name="Murat C."/>
            <person name="Sun H."/>
            <person name="Tunlid A."/>
            <person name="Henrissat B."/>
            <person name="Grigoriev I.V."/>
            <person name="Hibbett D.S."/>
            <person name="Martin F."/>
            <person name="Nordberg H.P."/>
            <person name="Cantor M.N."/>
            <person name="Hua S.X."/>
        </authorList>
    </citation>
    <scope>NUCLEOTIDE SEQUENCE [LARGE SCALE GENOMIC DNA]</scope>
    <source>
        <strain evidence="4 5">Foug A</strain>
    </source>
</reference>
<evidence type="ECO:0000313" key="4">
    <source>
        <dbReference type="EMBL" id="KIM56694.1"/>
    </source>
</evidence>
<dbReference type="Pfam" id="PF01926">
    <property type="entry name" value="MMR_HSR1"/>
    <property type="match status" value="1"/>
</dbReference>
<dbReference type="Proteomes" id="UP000053989">
    <property type="component" value="Unassembled WGS sequence"/>
</dbReference>
<dbReference type="OrthoDB" id="8954335at2759"/>
<evidence type="ECO:0000256" key="2">
    <source>
        <dbReference type="SAM" id="MobiDB-lite"/>
    </source>
</evidence>
<feature type="coiled-coil region" evidence="1">
    <location>
        <begin position="208"/>
        <end position="262"/>
    </location>
</feature>
<dbReference type="SUPFAM" id="SSF52540">
    <property type="entry name" value="P-loop containing nucleoside triphosphate hydrolases"/>
    <property type="match status" value="1"/>
</dbReference>
<dbReference type="HOGENOM" id="CLU_018003_0_0_1"/>
<accession>A0A0C3DK59</accession>
<evidence type="ECO:0000313" key="5">
    <source>
        <dbReference type="Proteomes" id="UP000053989"/>
    </source>
</evidence>
<proteinExistence type="predicted"/>
<keyword evidence="1" id="KW-0175">Coiled coil</keyword>
<gene>
    <name evidence="4" type="ORF">SCLCIDRAFT_208661</name>
</gene>